<dbReference type="Pfam" id="PF00171">
    <property type="entry name" value="Aldedh"/>
    <property type="match status" value="1"/>
</dbReference>
<dbReference type="InterPro" id="IPR016162">
    <property type="entry name" value="Ald_DH_N"/>
</dbReference>
<dbReference type="FunFam" id="3.40.605.10:FF:000026">
    <property type="entry name" value="Aldehyde dehydrogenase, putative"/>
    <property type="match status" value="1"/>
</dbReference>
<dbReference type="PROSITE" id="PS00070">
    <property type="entry name" value="ALDEHYDE_DEHYDR_CYS"/>
    <property type="match status" value="1"/>
</dbReference>
<evidence type="ECO:0000313" key="5">
    <source>
        <dbReference type="EMBL" id="ADU51885.1"/>
    </source>
</evidence>
<dbReference type="Gene3D" id="3.40.309.10">
    <property type="entry name" value="Aldehyde Dehydrogenase, Chain A, domain 2"/>
    <property type="match status" value="1"/>
</dbReference>
<dbReference type="OrthoDB" id="9762913at2"/>
<keyword evidence="3" id="KW-0520">NAD</keyword>
<evidence type="ECO:0000259" key="4">
    <source>
        <dbReference type="Pfam" id="PF00171"/>
    </source>
</evidence>
<reference evidence="6" key="2">
    <citation type="journal article" date="2010" name="Stand. Genomic Sci.">
        <title>Complete genome sequence of Thermaerobacter marianensis type strain (7p75aT).</title>
        <authorList>
            <person name="Han C."/>
            <person name="Gu W."/>
            <person name="Zhang X."/>
            <person name="Lapidus A."/>
            <person name="Nolan M."/>
            <person name="Copeland A."/>
            <person name="Lucas S."/>
            <person name="Glavina Del Rio T."/>
            <person name="Tice H."/>
            <person name="Cheng J."/>
            <person name="Tapia R."/>
            <person name="Goodwin L."/>
            <person name="Pitluck S."/>
            <person name="Pagani I."/>
            <person name="Ivanova N."/>
            <person name="Mavromatis K."/>
            <person name="Mikhailova N."/>
            <person name="Pati A."/>
            <person name="Chen A."/>
            <person name="Palaniappan K."/>
            <person name="Land M."/>
            <person name="Hauser L."/>
            <person name="Chang Y."/>
            <person name="Jeffries C."/>
            <person name="Schneider S."/>
            <person name="Rohde M."/>
            <person name="Goker M."/>
            <person name="Pukall R."/>
            <person name="Woyke T."/>
            <person name="Bristow J."/>
            <person name="Eisen J."/>
            <person name="Markowitz V."/>
            <person name="Hugenholtz P."/>
            <person name="Kyrpides N."/>
            <person name="Klenk H."/>
            <person name="Detter J."/>
        </authorList>
    </citation>
    <scope>NUCLEOTIDE SEQUENCE [LARGE SCALE GENOMIC DNA]</scope>
    <source>
        <strain evidence="6">ATCC 700841 / DSM 12885 / JCM 10246 / 7p75a</strain>
    </source>
</reference>
<dbReference type="Gene3D" id="3.40.605.10">
    <property type="entry name" value="Aldehyde Dehydrogenase, Chain A, domain 1"/>
    <property type="match status" value="1"/>
</dbReference>
<comment type="similarity">
    <text evidence="1">Belongs to the aldehyde dehydrogenase family.</text>
</comment>
<feature type="domain" description="Aldehyde dehydrogenase" evidence="4">
    <location>
        <begin position="18"/>
        <end position="479"/>
    </location>
</feature>
<dbReference type="PANTHER" id="PTHR43720">
    <property type="entry name" value="2-AMINOMUCONIC SEMIALDEHYDE DEHYDROGENASE"/>
    <property type="match status" value="1"/>
</dbReference>
<keyword evidence="2 5" id="KW-0560">Oxidoreductase</keyword>
<dbReference type="FunFam" id="3.40.309.10:FF:000012">
    <property type="entry name" value="Betaine aldehyde dehydrogenase"/>
    <property type="match status" value="1"/>
</dbReference>
<dbReference type="eggNOG" id="COG1012">
    <property type="taxonomic scope" value="Bacteria"/>
</dbReference>
<evidence type="ECO:0000256" key="3">
    <source>
        <dbReference type="ARBA" id="ARBA00023027"/>
    </source>
</evidence>
<evidence type="ECO:0000313" key="6">
    <source>
        <dbReference type="Proteomes" id="UP000008915"/>
    </source>
</evidence>
<accession>E6SI05</accession>
<dbReference type="HOGENOM" id="CLU_005391_0_2_9"/>
<dbReference type="RefSeq" id="WP_013496186.1">
    <property type="nucleotide sequence ID" value="NC_014831.1"/>
</dbReference>
<keyword evidence="6" id="KW-1185">Reference proteome</keyword>
<sequence>MDRPFFRVQHYIDGRFVEGKNHFDVLYPATNEAIGTAPEADQDTVDAAVEAAARAFRTWGRAPAAERRRVLKRFADLIRENKEELARVETLDVGRPLRDNLHGYIDRVANNIEFFADFAVTHAGEAYPMDNGYVNYVLRQPVGVAALITPWNVPLMLETWKLGPALAFGNTVVLKPAEWTPIGAWKLAQLAHEAGLPPGVFNVVHGFGPDSAGEFLTRHPLVKLISFTGETTTGKAIMAAAAPTLKRLSFELGGKGPNIVFADADLDRAVEISVRAAFFNQGEFCLAGSRLLVQRAIYDTFLERFVEAAARLRPGDPMDPETTLGALIHPEHLQRVQGYLDLVRDGNGEIVLGGQRPDLPAPFDRGNFLQATVITGVGPEDRVCREEIFGPVVTVTPFDTEEEALEIANGVIYGLSAVVLTRDVGRAVRVAERLEAGTVWINDFFVRDLRVPFGGMKQSGIGREGGHHSLEFFTEAKTVCLSNR</sequence>
<evidence type="ECO:0000256" key="2">
    <source>
        <dbReference type="ARBA" id="ARBA00023002"/>
    </source>
</evidence>
<protein>
    <submittedName>
        <fullName evidence="5">Aldehyde Dehydrogenase</fullName>
        <ecNumber evidence="5">1.2.1.8</ecNumber>
    </submittedName>
</protein>
<dbReference type="SUPFAM" id="SSF53720">
    <property type="entry name" value="ALDH-like"/>
    <property type="match status" value="1"/>
</dbReference>
<dbReference type="InterPro" id="IPR015590">
    <property type="entry name" value="Aldehyde_DH_dom"/>
</dbReference>
<reference evidence="5 6" key="1">
    <citation type="journal article" date="2010" name="Stand. Genomic Sci.">
        <title>Complete genome sequence of Thermaerobacter marianensis type strain (7p75a).</title>
        <authorList>
            <person name="Han C."/>
            <person name="Gu W."/>
            <person name="Zhang X."/>
            <person name="Lapidus A."/>
            <person name="Nolan M."/>
            <person name="Copeland A."/>
            <person name="Lucas S."/>
            <person name="Del Rio T.G."/>
            <person name="Tice H."/>
            <person name="Cheng J.F."/>
            <person name="Tapia R."/>
            <person name="Goodwin L."/>
            <person name="Pitluck S."/>
            <person name="Pagani I."/>
            <person name="Ivanova N."/>
            <person name="Mavromatis K."/>
            <person name="Mikhailova N."/>
            <person name="Pati A."/>
            <person name="Chen A."/>
            <person name="Palaniappan K."/>
            <person name="Land M."/>
            <person name="Hauser L."/>
            <person name="Chang Y.J."/>
            <person name="Jeffries C.D."/>
            <person name="Schneider S."/>
            <person name="Rohde M."/>
            <person name="Goker M."/>
            <person name="Pukall R."/>
            <person name="Woyke T."/>
            <person name="Bristow J."/>
            <person name="Eisen J.A."/>
            <person name="Markowitz V."/>
            <person name="Hugenholtz P."/>
            <person name="Kyrpides N.C."/>
            <person name="Klenk H.P."/>
            <person name="Detter J.C."/>
        </authorList>
    </citation>
    <scope>NUCLEOTIDE SEQUENCE [LARGE SCALE GENOMIC DNA]</scope>
    <source>
        <strain evidence="6">ATCC 700841 / DSM 12885 / JCM 10246 / 7p75a</strain>
    </source>
</reference>
<dbReference type="AlphaFoldDB" id="E6SI05"/>
<dbReference type="InterPro" id="IPR016163">
    <property type="entry name" value="Ald_DH_C"/>
</dbReference>
<dbReference type="PANTHER" id="PTHR43720:SF2">
    <property type="entry name" value="2-AMINOMUCONIC SEMIALDEHYDE DEHYDROGENASE"/>
    <property type="match status" value="1"/>
</dbReference>
<organism evidence="5 6">
    <name type="scientific">Thermaerobacter marianensis (strain ATCC 700841 / DSM 12885 / JCM 10246 / 7p75a)</name>
    <dbReference type="NCBI Taxonomy" id="644966"/>
    <lineage>
        <taxon>Bacteria</taxon>
        <taxon>Bacillati</taxon>
        <taxon>Bacillota</taxon>
        <taxon>Clostridia</taxon>
        <taxon>Eubacteriales</taxon>
        <taxon>Clostridiales Family XVII. Incertae Sedis</taxon>
        <taxon>Thermaerobacter</taxon>
    </lineage>
</organism>
<dbReference type="InterPro" id="IPR016160">
    <property type="entry name" value="Ald_DH_CS_CYS"/>
</dbReference>
<proteinExistence type="inferred from homology"/>
<dbReference type="KEGG" id="tmr:Tmar_1783"/>
<dbReference type="Proteomes" id="UP000008915">
    <property type="component" value="Chromosome"/>
</dbReference>
<dbReference type="EC" id="1.2.1.8" evidence="5"/>
<dbReference type="CDD" id="cd07093">
    <property type="entry name" value="ALDH_F8_HMSADH"/>
    <property type="match status" value="1"/>
</dbReference>
<dbReference type="STRING" id="644966.Tmar_1783"/>
<dbReference type="GO" id="GO:0008802">
    <property type="term" value="F:betaine-aldehyde dehydrogenase (NAD+) activity"/>
    <property type="evidence" value="ECO:0007669"/>
    <property type="project" value="UniProtKB-EC"/>
</dbReference>
<dbReference type="InterPro" id="IPR016161">
    <property type="entry name" value="Ald_DH/histidinol_DH"/>
</dbReference>
<dbReference type="EMBL" id="CP002344">
    <property type="protein sequence ID" value="ADU51885.1"/>
    <property type="molecule type" value="Genomic_DNA"/>
</dbReference>
<dbReference type="FunFam" id="3.40.605.10:FF:000007">
    <property type="entry name" value="NAD/NADP-dependent betaine aldehyde dehydrogenase"/>
    <property type="match status" value="1"/>
</dbReference>
<evidence type="ECO:0000256" key="1">
    <source>
        <dbReference type="ARBA" id="ARBA00009986"/>
    </source>
</evidence>
<gene>
    <name evidence="5" type="ordered locus">Tmar_1783</name>
</gene>
<name>E6SI05_THEM7</name>